<organism evidence="2 3">
    <name type="scientific">Pedobacter ginsengiterrae</name>
    <dbReference type="NCBI Taxonomy" id="871696"/>
    <lineage>
        <taxon>Bacteria</taxon>
        <taxon>Pseudomonadati</taxon>
        <taxon>Bacteroidota</taxon>
        <taxon>Sphingobacteriia</taxon>
        <taxon>Sphingobacteriales</taxon>
        <taxon>Sphingobacteriaceae</taxon>
        <taxon>Pedobacter</taxon>
    </lineage>
</organism>
<evidence type="ECO:0000313" key="2">
    <source>
        <dbReference type="EMBL" id="GAA3955137.1"/>
    </source>
</evidence>
<keyword evidence="3" id="KW-1185">Reference proteome</keyword>
<evidence type="ECO:0000256" key="1">
    <source>
        <dbReference type="SAM" id="SignalP"/>
    </source>
</evidence>
<accession>A0ABP7NW07</accession>
<dbReference type="EMBL" id="BAABAK010000003">
    <property type="protein sequence ID" value="GAA3955137.1"/>
    <property type="molecule type" value="Genomic_DNA"/>
</dbReference>
<sequence length="184" mass="21132">MMIKQQTLSKKTLFYFLASATLFLSACSETPEKFFDITILNTNMVNDFASPDLARHINDETKEYPDIPSSKKVGNEATTNLTNKILYLEQSLEKVKKLSASGADEEEIKKFSIQLYELVIPVYKNEYLAYAKICDKKGSQEDKDALIQKIDQQYRSRFEQTYDSLMNKGKAYAAKHNIQVNWGK</sequence>
<feature type="signal peptide" evidence="1">
    <location>
        <begin position="1"/>
        <end position="26"/>
    </location>
</feature>
<dbReference type="RefSeq" id="WP_344764904.1">
    <property type="nucleotide sequence ID" value="NZ_BAABAK010000003.1"/>
</dbReference>
<proteinExistence type="predicted"/>
<comment type="caution">
    <text evidence="2">The sequence shown here is derived from an EMBL/GenBank/DDBJ whole genome shotgun (WGS) entry which is preliminary data.</text>
</comment>
<reference evidence="3" key="1">
    <citation type="journal article" date="2019" name="Int. J. Syst. Evol. Microbiol.">
        <title>The Global Catalogue of Microorganisms (GCM) 10K type strain sequencing project: providing services to taxonomists for standard genome sequencing and annotation.</title>
        <authorList>
            <consortium name="The Broad Institute Genomics Platform"/>
            <consortium name="The Broad Institute Genome Sequencing Center for Infectious Disease"/>
            <person name="Wu L."/>
            <person name="Ma J."/>
        </authorList>
    </citation>
    <scope>NUCLEOTIDE SEQUENCE [LARGE SCALE GENOMIC DNA]</scope>
    <source>
        <strain evidence="3">JCM 17338</strain>
    </source>
</reference>
<gene>
    <name evidence="2" type="ORF">GCM10022246_06540</name>
</gene>
<evidence type="ECO:0000313" key="3">
    <source>
        <dbReference type="Proteomes" id="UP001501081"/>
    </source>
</evidence>
<dbReference type="PROSITE" id="PS51257">
    <property type="entry name" value="PROKAR_LIPOPROTEIN"/>
    <property type="match status" value="1"/>
</dbReference>
<keyword evidence="1" id="KW-0732">Signal</keyword>
<protein>
    <recommendedName>
        <fullName evidence="4">Lipoprotein</fullName>
    </recommendedName>
</protein>
<name>A0ABP7NW07_9SPHI</name>
<dbReference type="Proteomes" id="UP001501081">
    <property type="component" value="Unassembled WGS sequence"/>
</dbReference>
<feature type="chain" id="PRO_5045117053" description="Lipoprotein" evidence="1">
    <location>
        <begin position="27"/>
        <end position="184"/>
    </location>
</feature>
<evidence type="ECO:0008006" key="4">
    <source>
        <dbReference type="Google" id="ProtNLM"/>
    </source>
</evidence>